<comment type="function">
    <text evidence="10">Plays an important role in bacterial chemotaxis signal transduction pathway by accelerating the dephosphorylation of phosphorylated CheY (CheY-P).</text>
</comment>
<keyword evidence="6 10" id="KW-0283">Flagellar rotation</keyword>
<organism evidence="12 13">
    <name type="scientific">Candidatus Photodesmus katoptron Akat1</name>
    <dbReference type="NCBI Taxonomy" id="1236703"/>
    <lineage>
        <taxon>Bacteria</taxon>
        <taxon>Pseudomonadati</taxon>
        <taxon>Pseudomonadota</taxon>
        <taxon>Gammaproteobacteria</taxon>
        <taxon>Vibrionales</taxon>
        <taxon>Vibrionaceae</taxon>
        <taxon>Candidatus Photodesmus</taxon>
    </lineage>
</organism>
<dbReference type="RefSeq" id="WP_016503502.1">
    <property type="nucleotide sequence ID" value="NZ_AMSD01000001.1"/>
</dbReference>
<evidence type="ECO:0000313" key="13">
    <source>
        <dbReference type="Proteomes" id="UP000053688"/>
    </source>
</evidence>
<evidence type="ECO:0000256" key="7">
    <source>
        <dbReference type="ARBA" id="ARBA00022801"/>
    </source>
</evidence>
<keyword evidence="8 10" id="KW-0904">Protein phosphatase</keyword>
<evidence type="ECO:0000256" key="5">
    <source>
        <dbReference type="ARBA" id="ARBA00022500"/>
    </source>
</evidence>
<evidence type="ECO:0000256" key="1">
    <source>
        <dbReference type="ARBA" id="ARBA00004496"/>
    </source>
</evidence>
<proteinExistence type="inferred from homology"/>
<evidence type="ECO:0000256" key="6">
    <source>
        <dbReference type="ARBA" id="ARBA00022779"/>
    </source>
</evidence>
<keyword evidence="5 10" id="KW-0145">Chemotaxis</keyword>
<dbReference type="SUPFAM" id="SSF75708">
    <property type="entry name" value="Chemotaxis phosphatase CheZ"/>
    <property type="match status" value="1"/>
</dbReference>
<sequence length="240" mass="27777">MISLEQAKQLVELLEQNQKEKADIFLKNIYENSEHVMLKHIGTLTRDLHDSLNHFSFDERIRKITDDKIPDARERLLYIIEKTEIAANKTMNAVDLCMPIAEKFYNDSIEILPKWNELMHGRIKLSEFKALCHKLDKLLFYVESNSSELKKQLNRILIAQDFQDLTGQIIRHVIALVNEVEKRLVDILTIFASNKNAQTLKLNKNKALKDSKDSIIKSDQQANILTSQDEVDDLLSSLGF</sequence>
<dbReference type="GO" id="GO:0009288">
    <property type="term" value="C:bacterial-type flagellum"/>
    <property type="evidence" value="ECO:0007669"/>
    <property type="project" value="InterPro"/>
</dbReference>
<keyword evidence="7 10" id="KW-0378">Hydrolase</keyword>
<evidence type="ECO:0000256" key="2">
    <source>
        <dbReference type="ARBA" id="ARBA00005908"/>
    </source>
</evidence>
<dbReference type="GO" id="GO:0004721">
    <property type="term" value="F:phosphoprotein phosphatase activity"/>
    <property type="evidence" value="ECO:0007669"/>
    <property type="project" value="UniProtKB-KW"/>
</dbReference>
<dbReference type="PANTHER" id="PTHR43693:SF1">
    <property type="entry name" value="PROTEIN PHOSPHATASE CHEZ"/>
    <property type="match status" value="1"/>
</dbReference>
<comment type="subunit">
    <text evidence="10">Homodimer.</text>
</comment>
<dbReference type="Pfam" id="PF04344">
    <property type="entry name" value="CheZ"/>
    <property type="match status" value="1"/>
</dbReference>
<dbReference type="GO" id="GO:0005737">
    <property type="term" value="C:cytoplasm"/>
    <property type="evidence" value="ECO:0007669"/>
    <property type="project" value="UniProtKB-SubCell"/>
</dbReference>
<dbReference type="STRING" id="28176.CF66_2258"/>
<evidence type="ECO:0000256" key="9">
    <source>
        <dbReference type="ARBA" id="ARBA00029599"/>
    </source>
</evidence>
<evidence type="ECO:0000256" key="3">
    <source>
        <dbReference type="ARBA" id="ARBA00018484"/>
    </source>
</evidence>
<evidence type="ECO:0000256" key="8">
    <source>
        <dbReference type="ARBA" id="ARBA00022912"/>
    </source>
</evidence>
<name>S3DKQ6_9GAMM</name>
<evidence type="ECO:0000256" key="11">
    <source>
        <dbReference type="PIRSR" id="PIRSR002884-1"/>
    </source>
</evidence>
<dbReference type="InterPro" id="IPR050992">
    <property type="entry name" value="CheZ_family_phosphatases"/>
</dbReference>
<dbReference type="Gene3D" id="1.10.287.500">
    <property type="entry name" value="Helix hairpin bin"/>
    <property type="match status" value="1"/>
</dbReference>
<dbReference type="GO" id="GO:0050920">
    <property type="term" value="P:regulation of chemotaxis"/>
    <property type="evidence" value="ECO:0007669"/>
    <property type="project" value="InterPro"/>
</dbReference>
<evidence type="ECO:0000313" key="12">
    <source>
        <dbReference type="EMBL" id="EPE37704.1"/>
    </source>
</evidence>
<dbReference type="Proteomes" id="UP000053688">
    <property type="component" value="Unassembled WGS sequence"/>
</dbReference>
<dbReference type="GO" id="GO:0097588">
    <property type="term" value="P:archaeal or bacterial-type flagellum-dependent cell motility"/>
    <property type="evidence" value="ECO:0007669"/>
    <property type="project" value="UniProtKB-KW"/>
</dbReference>
<feature type="site" description="Enhances dephosphorylation of CheY-P" evidence="11">
    <location>
        <position position="168"/>
    </location>
</feature>
<dbReference type="AlphaFoldDB" id="S3DKQ6"/>
<comment type="similarity">
    <text evidence="2 10">Belongs to the CheZ family.</text>
</comment>
<dbReference type="PATRIC" id="fig|1236703.3.peg.153"/>
<accession>S3DKQ6</accession>
<dbReference type="EMBL" id="AMSD01000001">
    <property type="protein sequence ID" value="EPE37704.1"/>
    <property type="molecule type" value="Genomic_DNA"/>
</dbReference>
<keyword evidence="13" id="KW-1185">Reference proteome</keyword>
<dbReference type="GO" id="GO:0006935">
    <property type="term" value="P:chemotaxis"/>
    <property type="evidence" value="ECO:0007669"/>
    <property type="project" value="UniProtKB-KW"/>
</dbReference>
<keyword evidence="4 10" id="KW-0963">Cytoplasm</keyword>
<gene>
    <name evidence="12" type="ORF">O1U_0163</name>
</gene>
<dbReference type="eggNOG" id="COG3143">
    <property type="taxonomic scope" value="Bacteria"/>
</dbReference>
<reference evidence="12 13" key="1">
    <citation type="journal article" date="2014" name="Environ. Microbiol.">
        <title>Genomic signatures of obligate host dependence in the luminous bacterial symbiont of a vertebrate.</title>
        <authorList>
            <person name="Hendry T.A."/>
            <person name="de Wet J.R."/>
            <person name="Dunlap P.V."/>
        </authorList>
    </citation>
    <scope>NUCLEOTIDE SEQUENCE [LARGE SCALE GENOMIC DNA]</scope>
    <source>
        <strain evidence="12 13">Akat1</strain>
    </source>
</reference>
<dbReference type="PANTHER" id="PTHR43693">
    <property type="entry name" value="PROTEIN PHOSPHATASE CHEZ"/>
    <property type="match status" value="1"/>
</dbReference>
<dbReference type="InterPro" id="IPR007439">
    <property type="entry name" value="Chemotax_Pase_CheZ"/>
</dbReference>
<dbReference type="PIRSF" id="PIRSF002884">
    <property type="entry name" value="CheZ"/>
    <property type="match status" value="1"/>
</dbReference>
<comment type="subcellular location">
    <subcellularLocation>
        <location evidence="1 10">Cytoplasm</location>
    </subcellularLocation>
</comment>
<dbReference type="EC" id="3.1.3.-" evidence="10"/>
<protein>
    <recommendedName>
        <fullName evidence="3 10">Protein phosphatase CheZ</fullName>
        <ecNumber evidence="10">3.1.3.-</ecNumber>
    </recommendedName>
    <alternativeName>
        <fullName evidence="9 10">Chemotaxis protein CheZ</fullName>
    </alternativeName>
</protein>
<evidence type="ECO:0000256" key="4">
    <source>
        <dbReference type="ARBA" id="ARBA00022490"/>
    </source>
</evidence>
<comment type="caution">
    <text evidence="12">The sequence shown here is derived from an EMBL/GenBank/DDBJ whole genome shotgun (WGS) entry which is preliminary data.</text>
</comment>
<evidence type="ECO:0000256" key="10">
    <source>
        <dbReference type="PIRNR" id="PIRNR002884"/>
    </source>
</evidence>